<dbReference type="InterPro" id="IPR002048">
    <property type="entry name" value="EF_hand_dom"/>
</dbReference>
<protein>
    <recommendedName>
        <fullName evidence="4">EF-hand domain-containing protein</fullName>
    </recommendedName>
</protein>
<dbReference type="PROSITE" id="PS00018">
    <property type="entry name" value="EF_HAND_1"/>
    <property type="match status" value="1"/>
</dbReference>
<dbReference type="Proteomes" id="UP000008983">
    <property type="component" value="Unassembled WGS sequence"/>
</dbReference>
<dbReference type="GeneID" id="14907416"/>
<dbReference type="EMBL" id="GL983899">
    <property type="protein sequence ID" value="EGR31255.1"/>
    <property type="molecule type" value="Genomic_DNA"/>
</dbReference>
<proteinExistence type="predicted"/>
<dbReference type="RefSeq" id="XP_004034741.1">
    <property type="nucleotide sequence ID" value="XM_004034693.1"/>
</dbReference>
<organism evidence="5 6">
    <name type="scientific">Ichthyophthirius multifiliis</name>
    <name type="common">White spot disease agent</name>
    <name type="synonym">Ich</name>
    <dbReference type="NCBI Taxonomy" id="5932"/>
    <lineage>
        <taxon>Eukaryota</taxon>
        <taxon>Sar</taxon>
        <taxon>Alveolata</taxon>
        <taxon>Ciliophora</taxon>
        <taxon>Intramacronucleata</taxon>
        <taxon>Oligohymenophorea</taxon>
        <taxon>Hymenostomatida</taxon>
        <taxon>Ophryoglenina</taxon>
        <taxon>Ichthyophthirius</taxon>
    </lineage>
</organism>
<evidence type="ECO:0000256" key="3">
    <source>
        <dbReference type="ARBA" id="ARBA00022837"/>
    </source>
</evidence>
<evidence type="ECO:0000259" key="4">
    <source>
        <dbReference type="PROSITE" id="PS50222"/>
    </source>
</evidence>
<keyword evidence="3" id="KW-0106">Calcium</keyword>
<dbReference type="OMA" id="EVHSESM"/>
<dbReference type="InParanoid" id="G0QU31"/>
<feature type="domain" description="EF-hand" evidence="4">
    <location>
        <begin position="345"/>
        <end position="373"/>
    </location>
</feature>
<evidence type="ECO:0000313" key="5">
    <source>
        <dbReference type="EMBL" id="EGR31255.1"/>
    </source>
</evidence>
<name>G0QU31_ICHMU</name>
<dbReference type="Gene3D" id="1.10.238.10">
    <property type="entry name" value="EF-hand"/>
    <property type="match status" value="2"/>
</dbReference>
<feature type="domain" description="EF-hand" evidence="4">
    <location>
        <begin position="374"/>
        <end position="409"/>
    </location>
</feature>
<dbReference type="OrthoDB" id="311026at2759"/>
<dbReference type="SMART" id="SM00054">
    <property type="entry name" value="EFh"/>
    <property type="match status" value="4"/>
</dbReference>
<accession>G0QU31</accession>
<evidence type="ECO:0000256" key="2">
    <source>
        <dbReference type="ARBA" id="ARBA00022737"/>
    </source>
</evidence>
<dbReference type="PROSITE" id="PS50222">
    <property type="entry name" value="EF_HAND_2"/>
    <property type="match status" value="2"/>
</dbReference>
<keyword evidence="6" id="KW-1185">Reference proteome</keyword>
<sequence length="530" mass="64281">MISKNTQELFINLLLQINDETQKINNFRYQLAQNPYCIPQTLFKRLDRLEQNYISIANIQEFMTNNGLFYIQDQIKQYMYLYDQNNDLFWSYQDFKEAIMPSENPQLTQIVENRKVIDIQKYQMLPSDVELALSRLFEVEILALQRLNQQKKILLENFELKDNPEILFYVIDTLNCGCINVENLKKYLQNKGIIYNINERDIINYINLYQKKLVKTQQIQKQDFLQFLYFFEKNNEKKQKTLFEKNAFLLEKKNKENLLTYTFQLQNHSEQTKAIFFNQRTLISIQNHQKRNLKQTKNLNKKSNIIIEESQRKFSQIILQIINLEKEHEYIKKKLLNFPQFNTLKAFRLFDIDGKGKISVNEIKIFFEKIELYPQKHDLYLFIRRFDKDNDGFLTFGEFNDIFFGLNTPLVEDIRYDLQFLQQDIFCQQSRQIFIQFLCTIIENECAIEGLKQIFFKKNKLKDIFYLIDFEKKGFLNQFDIQNFIEKEGIQIPENDFQYFFRRFFQSNYTQRVSLAQFLREFTPKSPKQY</sequence>
<keyword evidence="1" id="KW-0479">Metal-binding</keyword>
<dbReference type="InterPro" id="IPR051581">
    <property type="entry name" value="Ca-bind"/>
</dbReference>
<dbReference type="PANTHER" id="PTHR34524">
    <property type="entry name" value="CALCYPHOSIN"/>
    <property type="match status" value="1"/>
</dbReference>
<dbReference type="AlphaFoldDB" id="G0QU31"/>
<evidence type="ECO:0000313" key="6">
    <source>
        <dbReference type="Proteomes" id="UP000008983"/>
    </source>
</evidence>
<gene>
    <name evidence="5" type="ORF">IMG5_114630</name>
</gene>
<dbReference type="Pfam" id="PF13499">
    <property type="entry name" value="EF-hand_7"/>
    <property type="match status" value="1"/>
</dbReference>
<reference evidence="5 6" key="1">
    <citation type="submission" date="2011-07" db="EMBL/GenBank/DDBJ databases">
        <authorList>
            <person name="Coyne R."/>
            <person name="Brami D."/>
            <person name="Johnson J."/>
            <person name="Hostetler J."/>
            <person name="Hannick L."/>
            <person name="Clark T."/>
            <person name="Cassidy-Hanley D."/>
            <person name="Inman J."/>
        </authorList>
    </citation>
    <scope>NUCLEOTIDE SEQUENCE [LARGE SCALE GENOMIC DNA]</scope>
    <source>
        <strain evidence="5 6">G5</strain>
    </source>
</reference>
<dbReference type="CDD" id="cd00051">
    <property type="entry name" value="EFh"/>
    <property type="match status" value="1"/>
</dbReference>
<dbReference type="STRING" id="857967.G0QU31"/>
<keyword evidence="2" id="KW-0677">Repeat</keyword>
<dbReference type="InterPro" id="IPR011992">
    <property type="entry name" value="EF-hand-dom_pair"/>
</dbReference>
<dbReference type="eggNOG" id="ENOG502SQ97">
    <property type="taxonomic scope" value="Eukaryota"/>
</dbReference>
<evidence type="ECO:0000256" key="1">
    <source>
        <dbReference type="ARBA" id="ARBA00022723"/>
    </source>
</evidence>
<dbReference type="GO" id="GO:0005509">
    <property type="term" value="F:calcium ion binding"/>
    <property type="evidence" value="ECO:0007669"/>
    <property type="project" value="InterPro"/>
</dbReference>
<dbReference type="SUPFAM" id="SSF47473">
    <property type="entry name" value="EF-hand"/>
    <property type="match status" value="2"/>
</dbReference>
<dbReference type="InterPro" id="IPR018247">
    <property type="entry name" value="EF_Hand_1_Ca_BS"/>
</dbReference>
<dbReference type="PANTHER" id="PTHR34524:SF6">
    <property type="entry name" value="CALCYPHOSINE LIKE"/>
    <property type="match status" value="1"/>
</dbReference>